<comment type="similarity">
    <text evidence="1">Belongs to the sel-1 family.</text>
</comment>
<dbReference type="SMART" id="SM00671">
    <property type="entry name" value="SEL1"/>
    <property type="match status" value="1"/>
</dbReference>
<keyword evidence="3" id="KW-1185">Reference proteome</keyword>
<dbReference type="EMBL" id="JAAAIL010002041">
    <property type="protein sequence ID" value="KAG0261339.1"/>
    <property type="molecule type" value="Genomic_DNA"/>
</dbReference>
<dbReference type="Gene3D" id="1.25.40.10">
    <property type="entry name" value="Tetratricopeptide repeat domain"/>
    <property type="match status" value="1"/>
</dbReference>
<dbReference type="AlphaFoldDB" id="A0AAD4D383"/>
<dbReference type="InterPro" id="IPR011990">
    <property type="entry name" value="TPR-like_helical_dom_sf"/>
</dbReference>
<sequence>MSTTTAKVSLRSTNRRAMTDVGTMYCDGIGTPQDYEQARFWFTKTATEDHSAAQREFGKMYLMGHGVPQNY</sequence>
<evidence type="ECO:0000256" key="1">
    <source>
        <dbReference type="ARBA" id="ARBA00038101"/>
    </source>
</evidence>
<accession>A0AAD4D383</accession>
<protein>
    <recommendedName>
        <fullName evidence="4">Sel1 repeat family protein</fullName>
    </recommendedName>
</protein>
<proteinExistence type="inferred from homology"/>
<evidence type="ECO:0008006" key="4">
    <source>
        <dbReference type="Google" id="ProtNLM"/>
    </source>
</evidence>
<dbReference type="InterPro" id="IPR006597">
    <property type="entry name" value="Sel1-like"/>
</dbReference>
<comment type="caution">
    <text evidence="2">The sequence shown here is derived from an EMBL/GenBank/DDBJ whole genome shotgun (WGS) entry which is preliminary data.</text>
</comment>
<name>A0AAD4D383_9FUNG</name>
<dbReference type="Pfam" id="PF08238">
    <property type="entry name" value="Sel1"/>
    <property type="match status" value="2"/>
</dbReference>
<dbReference type="InterPro" id="IPR050767">
    <property type="entry name" value="Sel1_AlgK"/>
</dbReference>
<dbReference type="Proteomes" id="UP001194580">
    <property type="component" value="Unassembled WGS sequence"/>
</dbReference>
<evidence type="ECO:0000313" key="3">
    <source>
        <dbReference type="Proteomes" id="UP001194580"/>
    </source>
</evidence>
<gene>
    <name evidence="2" type="ORF">BGZ95_004251</name>
</gene>
<reference evidence="2" key="1">
    <citation type="journal article" date="2020" name="Fungal Divers.">
        <title>Resolving the Mortierellaceae phylogeny through synthesis of multi-gene phylogenetics and phylogenomics.</title>
        <authorList>
            <person name="Vandepol N."/>
            <person name="Liber J."/>
            <person name="Desiro A."/>
            <person name="Na H."/>
            <person name="Kennedy M."/>
            <person name="Barry K."/>
            <person name="Grigoriev I.V."/>
            <person name="Miller A.N."/>
            <person name="O'Donnell K."/>
            <person name="Stajich J.E."/>
            <person name="Bonito G."/>
        </authorList>
    </citation>
    <scope>NUCLEOTIDE SEQUENCE</scope>
    <source>
        <strain evidence="2">NRRL 28262</strain>
    </source>
</reference>
<organism evidence="2 3">
    <name type="scientific">Linnemannia exigua</name>
    <dbReference type="NCBI Taxonomy" id="604196"/>
    <lineage>
        <taxon>Eukaryota</taxon>
        <taxon>Fungi</taxon>
        <taxon>Fungi incertae sedis</taxon>
        <taxon>Mucoromycota</taxon>
        <taxon>Mortierellomycotina</taxon>
        <taxon>Mortierellomycetes</taxon>
        <taxon>Mortierellales</taxon>
        <taxon>Mortierellaceae</taxon>
        <taxon>Linnemannia</taxon>
    </lineage>
</organism>
<dbReference type="PANTHER" id="PTHR11102">
    <property type="entry name" value="SEL-1-LIKE PROTEIN"/>
    <property type="match status" value="1"/>
</dbReference>
<dbReference type="PANTHER" id="PTHR11102:SF160">
    <property type="entry name" value="ERAD-ASSOCIATED E3 UBIQUITIN-PROTEIN LIGASE COMPONENT HRD3"/>
    <property type="match status" value="1"/>
</dbReference>
<dbReference type="SUPFAM" id="SSF81901">
    <property type="entry name" value="HCP-like"/>
    <property type="match status" value="1"/>
</dbReference>
<evidence type="ECO:0000313" key="2">
    <source>
        <dbReference type="EMBL" id="KAG0261339.1"/>
    </source>
</evidence>